<name>A0A6A6ZMT9_9PLEO</name>
<organism evidence="1 2">
    <name type="scientific">Ophiobolus disseminans</name>
    <dbReference type="NCBI Taxonomy" id="1469910"/>
    <lineage>
        <taxon>Eukaryota</taxon>
        <taxon>Fungi</taxon>
        <taxon>Dikarya</taxon>
        <taxon>Ascomycota</taxon>
        <taxon>Pezizomycotina</taxon>
        <taxon>Dothideomycetes</taxon>
        <taxon>Pleosporomycetidae</taxon>
        <taxon>Pleosporales</taxon>
        <taxon>Pleosporineae</taxon>
        <taxon>Phaeosphaeriaceae</taxon>
        <taxon>Ophiobolus</taxon>
    </lineage>
</organism>
<protein>
    <submittedName>
        <fullName evidence="1">Uncharacterized protein</fullName>
    </submittedName>
</protein>
<dbReference type="OrthoDB" id="3715018at2759"/>
<sequence>MLQLIHQINNIIITDPRHPASFLSLPIELRIHIYSYLDQPLQFHIRKYHNWGNRETYTTSICQNSDPSFSQLCAKPPFSAVCPSNTAYHHPPQSPSHALRQTCKLINEELRTFMKPLGLGVTVPLRDGLLYLTTPKWQHRYVAADKITHLTLCSSDPFFAASHIHSAMGQLGECAPHLTALRSVAMQIPLPRHRFCEKRPGTRLRPSFCPEKTWRNVWVVGRLEEIFGRGVTVILEAWVVFRAGKFENKMDGDQMVRVRGVLWGRKDEKKVREVECGVLWIPVVEQEDKLWKEYWKDCGMGYGRQAS</sequence>
<accession>A0A6A6ZMT9</accession>
<dbReference type="AlphaFoldDB" id="A0A6A6ZMT9"/>
<evidence type="ECO:0000313" key="2">
    <source>
        <dbReference type="Proteomes" id="UP000799424"/>
    </source>
</evidence>
<dbReference type="EMBL" id="MU006236">
    <property type="protein sequence ID" value="KAF2821684.1"/>
    <property type="molecule type" value="Genomic_DNA"/>
</dbReference>
<gene>
    <name evidence="1" type="ORF">CC86DRAFT_373508</name>
</gene>
<keyword evidence="2" id="KW-1185">Reference proteome</keyword>
<reference evidence="1" key="1">
    <citation type="journal article" date="2020" name="Stud. Mycol.">
        <title>101 Dothideomycetes genomes: a test case for predicting lifestyles and emergence of pathogens.</title>
        <authorList>
            <person name="Haridas S."/>
            <person name="Albert R."/>
            <person name="Binder M."/>
            <person name="Bloem J."/>
            <person name="Labutti K."/>
            <person name="Salamov A."/>
            <person name="Andreopoulos B."/>
            <person name="Baker S."/>
            <person name="Barry K."/>
            <person name="Bills G."/>
            <person name="Bluhm B."/>
            <person name="Cannon C."/>
            <person name="Castanera R."/>
            <person name="Culley D."/>
            <person name="Daum C."/>
            <person name="Ezra D."/>
            <person name="Gonzalez J."/>
            <person name="Henrissat B."/>
            <person name="Kuo A."/>
            <person name="Liang C."/>
            <person name="Lipzen A."/>
            <person name="Lutzoni F."/>
            <person name="Magnuson J."/>
            <person name="Mondo S."/>
            <person name="Nolan M."/>
            <person name="Ohm R."/>
            <person name="Pangilinan J."/>
            <person name="Park H.-J."/>
            <person name="Ramirez L."/>
            <person name="Alfaro M."/>
            <person name="Sun H."/>
            <person name="Tritt A."/>
            <person name="Yoshinaga Y."/>
            <person name="Zwiers L.-H."/>
            <person name="Turgeon B."/>
            <person name="Goodwin S."/>
            <person name="Spatafora J."/>
            <person name="Crous P."/>
            <person name="Grigoriev I."/>
        </authorList>
    </citation>
    <scope>NUCLEOTIDE SEQUENCE</scope>
    <source>
        <strain evidence="1">CBS 113818</strain>
    </source>
</reference>
<evidence type="ECO:0000313" key="1">
    <source>
        <dbReference type="EMBL" id="KAF2821684.1"/>
    </source>
</evidence>
<proteinExistence type="predicted"/>
<dbReference type="Proteomes" id="UP000799424">
    <property type="component" value="Unassembled WGS sequence"/>
</dbReference>